<sequence>MSLSIACRHVAFPSVSSAKHSIFVDDASNHAMLRPSSSTCAHLPRMRFSSRRWTCKIAEPSGKRAPMGIKTRYKDTWLVVQWLFAQKMSQIIGRKGGVNGYDGFVDISRAVMLGRTRAQMQAVAREVLMSLLPPKAPEMIGGFLQPPASCALCGQNWRLSRLRPTSGNGRHNHFKAFLALDKIPQSTSSIMGTKFNPGPAGNPHWTRCAVTRALGSGVPGSSDSVDSKNETSEPRAAEYDSRSSSWEGHAPSEEEELAPLDDDALARLLVVVGAGSRSPFDGVPWEEVMTHTGQRLRWINPKFRTDVFTDDVLRAELRQSRSPTDGDESPSSRQRFQSALEKADVVVVVEVRDEEAATCLARMVRSRSVDTFLALDSAPQPLSCVRLGGIQLTSAAQSAVAPHQQGVTGEEEKGVTADLCQLLKEEREEEGEEEAGQTLLGSLAMALPWTSAAKKMKAAQRTSETVQQAWERRKADDVLFVLMLLIDSYVVDIPQLKNLRANNLSALWCMVTKCGPKIAACLADPTCSKALECLNKCPPNDQVCSYRCLVSYESPLLEDFSLCILQKNNCLGLSAEIPSSPEVQPMTSFRGHPLTHEMAEDLFIGWLGEEEYSWRVVAGQNAAYDQFPCQYQLFYRGRARNAMWYDPVFQVRTLDQHVVWRRRHYRVRRAQVPGTFHFSVLDNGVISLEYWRIVDVAEDLSWALFYYAGAAAAAGQSYMGAVLCTPDGKWPREESEERILHALESTGIKKWEMYRVDNSSCQSAPLGIDSKVGVIPLSSNLRLPPLSFPAVVSVNDPS</sequence>
<dbReference type="EMBL" id="BFEA01000146">
    <property type="protein sequence ID" value="GBG71423.1"/>
    <property type="molecule type" value="Genomic_DNA"/>
</dbReference>
<dbReference type="OrthoDB" id="420426at2759"/>
<protein>
    <recommendedName>
        <fullName evidence="2">VDE lipocalin domain-containing protein</fullName>
    </recommendedName>
</protein>
<dbReference type="GO" id="GO:0046422">
    <property type="term" value="F:violaxanthin de-epoxidase activity"/>
    <property type="evidence" value="ECO:0007669"/>
    <property type="project" value="InterPro"/>
</dbReference>
<dbReference type="AlphaFoldDB" id="A0A388KNA4"/>
<dbReference type="InterPro" id="IPR012674">
    <property type="entry name" value="Calycin"/>
</dbReference>
<feature type="domain" description="VDE lipocalin" evidence="2">
    <location>
        <begin position="509"/>
        <end position="758"/>
    </location>
</feature>
<dbReference type="PANTHER" id="PTHR33970:SF2">
    <property type="entry name" value="OS01G0716400 PROTEIN"/>
    <property type="match status" value="1"/>
</dbReference>
<name>A0A388KNA4_CHABU</name>
<dbReference type="STRING" id="69332.A0A388KNA4"/>
<proteinExistence type="predicted"/>
<dbReference type="InterPro" id="IPR044682">
    <property type="entry name" value="VDE"/>
</dbReference>
<dbReference type="Gene3D" id="2.40.128.20">
    <property type="match status" value="1"/>
</dbReference>
<dbReference type="PANTHER" id="PTHR33970">
    <property type="entry name" value="VIOLAXANTHIN DE-EPOXIDASE, CHLOROPLASTIC-RELATED"/>
    <property type="match status" value="1"/>
</dbReference>
<comment type="caution">
    <text evidence="3">The sequence shown here is derived from an EMBL/GenBank/DDBJ whole genome shotgun (WGS) entry which is preliminary data.</text>
</comment>
<dbReference type="InterPro" id="IPR010788">
    <property type="entry name" value="VDE_dom"/>
</dbReference>
<keyword evidence="4" id="KW-1185">Reference proteome</keyword>
<dbReference type="Gramene" id="GBG71423">
    <property type="protein sequence ID" value="GBG71423"/>
    <property type="gene ID" value="CBR_g8843"/>
</dbReference>
<evidence type="ECO:0000259" key="2">
    <source>
        <dbReference type="Pfam" id="PF07137"/>
    </source>
</evidence>
<gene>
    <name evidence="3" type="ORF">CBR_g8843</name>
</gene>
<feature type="region of interest" description="Disordered" evidence="1">
    <location>
        <begin position="216"/>
        <end position="259"/>
    </location>
</feature>
<dbReference type="Proteomes" id="UP000265515">
    <property type="component" value="Unassembled WGS sequence"/>
</dbReference>
<feature type="compositionally biased region" description="Basic and acidic residues" evidence="1">
    <location>
        <begin position="225"/>
        <end position="241"/>
    </location>
</feature>
<accession>A0A388KNA4</accession>
<dbReference type="GO" id="GO:0010028">
    <property type="term" value="P:xanthophyll cycle"/>
    <property type="evidence" value="ECO:0007669"/>
    <property type="project" value="InterPro"/>
</dbReference>
<evidence type="ECO:0000256" key="1">
    <source>
        <dbReference type="SAM" id="MobiDB-lite"/>
    </source>
</evidence>
<reference evidence="3 4" key="1">
    <citation type="journal article" date="2018" name="Cell">
        <title>The Chara Genome: Secondary Complexity and Implications for Plant Terrestrialization.</title>
        <authorList>
            <person name="Nishiyama T."/>
            <person name="Sakayama H."/>
            <person name="Vries J.D."/>
            <person name="Buschmann H."/>
            <person name="Saint-Marcoux D."/>
            <person name="Ullrich K.K."/>
            <person name="Haas F.B."/>
            <person name="Vanderstraeten L."/>
            <person name="Becker D."/>
            <person name="Lang D."/>
            <person name="Vosolsobe S."/>
            <person name="Rombauts S."/>
            <person name="Wilhelmsson P.K.I."/>
            <person name="Janitza P."/>
            <person name="Kern R."/>
            <person name="Heyl A."/>
            <person name="Rumpler F."/>
            <person name="Villalobos L.I.A.C."/>
            <person name="Clay J.M."/>
            <person name="Skokan R."/>
            <person name="Toyoda A."/>
            <person name="Suzuki Y."/>
            <person name="Kagoshima H."/>
            <person name="Schijlen E."/>
            <person name="Tajeshwar N."/>
            <person name="Catarino B."/>
            <person name="Hetherington A.J."/>
            <person name="Saltykova A."/>
            <person name="Bonnot C."/>
            <person name="Breuninger H."/>
            <person name="Symeonidi A."/>
            <person name="Radhakrishnan G.V."/>
            <person name="Van Nieuwerburgh F."/>
            <person name="Deforce D."/>
            <person name="Chang C."/>
            <person name="Karol K.G."/>
            <person name="Hedrich R."/>
            <person name="Ulvskov P."/>
            <person name="Glockner G."/>
            <person name="Delwiche C.F."/>
            <person name="Petrasek J."/>
            <person name="Van de Peer Y."/>
            <person name="Friml J."/>
            <person name="Beilby M."/>
            <person name="Dolan L."/>
            <person name="Kohara Y."/>
            <person name="Sugano S."/>
            <person name="Fujiyama A."/>
            <person name="Delaux P.-M."/>
            <person name="Quint M."/>
            <person name="TheiBen G."/>
            <person name="Hagemann M."/>
            <person name="Harholt J."/>
            <person name="Dunand C."/>
            <person name="Zachgo S."/>
            <person name="Langdale J."/>
            <person name="Maumus F."/>
            <person name="Straeten D.V.D."/>
            <person name="Gould S.B."/>
            <person name="Rensing S.A."/>
        </authorList>
    </citation>
    <scope>NUCLEOTIDE SEQUENCE [LARGE SCALE GENOMIC DNA]</scope>
    <source>
        <strain evidence="3 4">S276</strain>
    </source>
</reference>
<organism evidence="3 4">
    <name type="scientific">Chara braunii</name>
    <name type="common">Braun's stonewort</name>
    <dbReference type="NCBI Taxonomy" id="69332"/>
    <lineage>
        <taxon>Eukaryota</taxon>
        <taxon>Viridiplantae</taxon>
        <taxon>Streptophyta</taxon>
        <taxon>Charophyceae</taxon>
        <taxon>Charales</taxon>
        <taxon>Characeae</taxon>
        <taxon>Chara</taxon>
    </lineage>
</organism>
<evidence type="ECO:0000313" key="4">
    <source>
        <dbReference type="Proteomes" id="UP000265515"/>
    </source>
</evidence>
<dbReference type="Pfam" id="PF07137">
    <property type="entry name" value="VDE"/>
    <property type="match status" value="1"/>
</dbReference>
<evidence type="ECO:0000313" key="3">
    <source>
        <dbReference type="EMBL" id="GBG71423.1"/>
    </source>
</evidence>